<protein>
    <recommendedName>
        <fullName evidence="4">Integral membrane protein</fullName>
    </recommendedName>
</protein>
<feature type="transmembrane region" description="Helical" evidence="1">
    <location>
        <begin position="6"/>
        <end position="26"/>
    </location>
</feature>
<accession>A0ABN3UWW1</accession>
<comment type="caution">
    <text evidence="2">The sequence shown here is derived from an EMBL/GenBank/DDBJ whole genome shotgun (WGS) entry which is preliminary data.</text>
</comment>
<keyword evidence="1" id="KW-1133">Transmembrane helix</keyword>
<sequence length="118" mass="11941">MQLVYDLLVVAHLLGMAALVGGWLVLLAGAGSTTVMAWGARAQLVTGLVLVGLAEGVSSLDEDLDHAKIGVKLVVAIAAVALVEIGRARTKRGQDGAALVRAAGALGVLNVVVAAVWH</sequence>
<dbReference type="Proteomes" id="UP001501326">
    <property type="component" value="Unassembled WGS sequence"/>
</dbReference>
<feature type="transmembrane region" description="Helical" evidence="1">
    <location>
        <begin position="98"/>
        <end position="117"/>
    </location>
</feature>
<evidence type="ECO:0000313" key="2">
    <source>
        <dbReference type="EMBL" id="GAA2739821.1"/>
    </source>
</evidence>
<evidence type="ECO:0000313" key="3">
    <source>
        <dbReference type="Proteomes" id="UP001501326"/>
    </source>
</evidence>
<keyword evidence="1" id="KW-0812">Transmembrane</keyword>
<name>A0ABN3UWW1_9MICO</name>
<reference evidence="2 3" key="1">
    <citation type="journal article" date="2019" name="Int. J. Syst. Evol. Microbiol.">
        <title>The Global Catalogue of Microorganisms (GCM) 10K type strain sequencing project: providing services to taxonomists for standard genome sequencing and annotation.</title>
        <authorList>
            <consortium name="The Broad Institute Genomics Platform"/>
            <consortium name="The Broad Institute Genome Sequencing Center for Infectious Disease"/>
            <person name="Wu L."/>
            <person name="Ma J."/>
        </authorList>
    </citation>
    <scope>NUCLEOTIDE SEQUENCE [LARGE SCALE GENOMIC DNA]</scope>
    <source>
        <strain evidence="2 3">JCM 16378</strain>
    </source>
</reference>
<gene>
    <name evidence="2" type="ORF">GCM10009867_37450</name>
</gene>
<evidence type="ECO:0008006" key="4">
    <source>
        <dbReference type="Google" id="ProtNLM"/>
    </source>
</evidence>
<dbReference type="EMBL" id="BAAARN010000005">
    <property type="protein sequence ID" value="GAA2739821.1"/>
    <property type="molecule type" value="Genomic_DNA"/>
</dbReference>
<proteinExistence type="predicted"/>
<keyword evidence="1" id="KW-0472">Membrane</keyword>
<feature type="transmembrane region" description="Helical" evidence="1">
    <location>
        <begin position="69"/>
        <end position="86"/>
    </location>
</feature>
<keyword evidence="3" id="KW-1185">Reference proteome</keyword>
<evidence type="ECO:0000256" key="1">
    <source>
        <dbReference type="SAM" id="Phobius"/>
    </source>
</evidence>
<organism evidence="2 3">
    <name type="scientific">Pedococcus aerophilus</name>
    <dbReference type="NCBI Taxonomy" id="436356"/>
    <lineage>
        <taxon>Bacteria</taxon>
        <taxon>Bacillati</taxon>
        <taxon>Actinomycetota</taxon>
        <taxon>Actinomycetes</taxon>
        <taxon>Micrococcales</taxon>
        <taxon>Intrasporangiaceae</taxon>
        <taxon>Pedococcus</taxon>
    </lineage>
</organism>
<dbReference type="RefSeq" id="WP_344196312.1">
    <property type="nucleotide sequence ID" value="NZ_BAAARN010000005.1"/>
</dbReference>